<dbReference type="AlphaFoldDB" id="A0A2G8JH91"/>
<reference evidence="1 2" key="1">
    <citation type="journal article" date="2017" name="PLoS Biol.">
        <title>The sea cucumber genome provides insights into morphological evolution and visceral regeneration.</title>
        <authorList>
            <person name="Zhang X."/>
            <person name="Sun L."/>
            <person name="Yuan J."/>
            <person name="Sun Y."/>
            <person name="Gao Y."/>
            <person name="Zhang L."/>
            <person name="Li S."/>
            <person name="Dai H."/>
            <person name="Hamel J.F."/>
            <person name="Liu C."/>
            <person name="Yu Y."/>
            <person name="Liu S."/>
            <person name="Lin W."/>
            <person name="Guo K."/>
            <person name="Jin S."/>
            <person name="Xu P."/>
            <person name="Storey K.B."/>
            <person name="Huan P."/>
            <person name="Zhang T."/>
            <person name="Zhou Y."/>
            <person name="Zhang J."/>
            <person name="Lin C."/>
            <person name="Li X."/>
            <person name="Xing L."/>
            <person name="Huo D."/>
            <person name="Sun M."/>
            <person name="Wang L."/>
            <person name="Mercier A."/>
            <person name="Li F."/>
            <person name="Yang H."/>
            <person name="Xiang J."/>
        </authorList>
    </citation>
    <scope>NUCLEOTIDE SEQUENCE [LARGE SCALE GENOMIC DNA]</scope>
    <source>
        <strain evidence="1">Shaxun</strain>
        <tissue evidence="1">Muscle</tissue>
    </source>
</reference>
<dbReference type="InterPro" id="IPR028994">
    <property type="entry name" value="Integrin_alpha_N"/>
</dbReference>
<comment type="caution">
    <text evidence="1">The sequence shown here is derived from an EMBL/GenBank/DDBJ whole genome shotgun (WGS) entry which is preliminary data.</text>
</comment>
<dbReference type="PANTHER" id="PTHR35836">
    <property type="entry name" value="VCBS REPEAT-CONTAINING PROTEIN"/>
    <property type="match status" value="1"/>
</dbReference>
<dbReference type="PANTHER" id="PTHR35836:SF1">
    <property type="entry name" value="VCBS REPEAT-CONTAINING PROTEIN"/>
    <property type="match status" value="1"/>
</dbReference>
<evidence type="ECO:0008006" key="3">
    <source>
        <dbReference type="Google" id="ProtNLM"/>
    </source>
</evidence>
<organism evidence="1 2">
    <name type="scientific">Stichopus japonicus</name>
    <name type="common">Sea cucumber</name>
    <dbReference type="NCBI Taxonomy" id="307972"/>
    <lineage>
        <taxon>Eukaryota</taxon>
        <taxon>Metazoa</taxon>
        <taxon>Echinodermata</taxon>
        <taxon>Eleutherozoa</taxon>
        <taxon>Echinozoa</taxon>
        <taxon>Holothuroidea</taxon>
        <taxon>Aspidochirotacea</taxon>
        <taxon>Aspidochirotida</taxon>
        <taxon>Stichopodidae</taxon>
        <taxon>Apostichopus</taxon>
    </lineage>
</organism>
<evidence type="ECO:0000313" key="2">
    <source>
        <dbReference type="Proteomes" id="UP000230750"/>
    </source>
</evidence>
<protein>
    <recommendedName>
        <fullName evidence="3">VCBS repeat-containing protein</fullName>
    </recommendedName>
</protein>
<accession>A0A2G8JH91</accession>
<dbReference type="OrthoDB" id="10022113at2759"/>
<dbReference type="EMBL" id="MRZV01001992">
    <property type="protein sequence ID" value="PIK35085.1"/>
    <property type="molecule type" value="Genomic_DNA"/>
</dbReference>
<keyword evidence="2" id="KW-1185">Reference proteome</keyword>
<dbReference type="SUPFAM" id="SSF69318">
    <property type="entry name" value="Integrin alpha N-terminal domain"/>
    <property type="match status" value="1"/>
</dbReference>
<sequence>MDSDKYGFGLVWTRISMDSELDSDLDFKLDSELDLDSNSDAISDLDLESNLDSKRDGGPISAQMVWHKHPESGDPLTSTWEEFPLFDGPDAGFCYYEIPLQNGLTRYVIFSTQYFLEKLVMSWYDGTSPDFYNLQHKVLDATPEERYFDCELADMNADGDLELLITANSDTNGKLLIYEPMRNKDWPEGEWTKHVIADGFKPNVPEITEGNGSPGRARSMYPKIPVDRKKPMILMTGDDDNNAYLFEAVKDNDPEDWTYTKHVIFQANEGTVGAISYADIDGDGLAEIFIPAYSDGRLHVMTFEP</sequence>
<evidence type="ECO:0000313" key="1">
    <source>
        <dbReference type="EMBL" id="PIK35085.1"/>
    </source>
</evidence>
<proteinExistence type="predicted"/>
<gene>
    <name evidence="1" type="ORF">BSL78_28092</name>
</gene>
<dbReference type="Proteomes" id="UP000230750">
    <property type="component" value="Unassembled WGS sequence"/>
</dbReference>
<name>A0A2G8JH91_STIJA</name>